<feature type="domain" description="HAMP" evidence="16">
    <location>
        <begin position="190"/>
        <end position="243"/>
    </location>
</feature>
<dbReference type="InterPro" id="IPR048590">
    <property type="entry name" value="CusS-like_sensor"/>
</dbReference>
<dbReference type="Gene3D" id="3.30.565.10">
    <property type="entry name" value="Histidine kinase-like ATPase, C-terminal domain"/>
    <property type="match status" value="1"/>
</dbReference>
<reference evidence="17 18" key="1">
    <citation type="submission" date="2017-02" db="EMBL/GenBank/DDBJ databases">
        <title>Genomic diversity within the haloalkaliphilic genus Thioalkalivibrio.</title>
        <authorList>
            <person name="Ahn A.-C."/>
            <person name="Meier-Kolthoff J."/>
            <person name="Overmars L."/>
            <person name="Richter M."/>
            <person name="Woyke T."/>
            <person name="Sorokin D.Y."/>
            <person name="Muyzer G."/>
        </authorList>
    </citation>
    <scope>NUCLEOTIDE SEQUENCE [LARGE SCALE GENOMIC DNA]</scope>
    <source>
        <strain evidence="17 18">ALJD</strain>
    </source>
</reference>
<dbReference type="Pfam" id="PF02518">
    <property type="entry name" value="HATPase_c"/>
    <property type="match status" value="1"/>
</dbReference>
<dbReference type="PANTHER" id="PTHR45436:SF15">
    <property type="entry name" value="SENSOR HISTIDINE KINASE CUSS"/>
    <property type="match status" value="1"/>
</dbReference>
<dbReference type="PANTHER" id="PTHR45436">
    <property type="entry name" value="SENSOR HISTIDINE KINASE YKOH"/>
    <property type="match status" value="1"/>
</dbReference>
<comment type="subcellular location">
    <subcellularLocation>
        <location evidence="2">Cell inner membrane</location>
        <topology evidence="2">Multi-pass membrane protein</topology>
    </subcellularLocation>
</comment>
<evidence type="ECO:0000256" key="13">
    <source>
        <dbReference type="ARBA" id="ARBA00023136"/>
    </source>
</evidence>
<dbReference type="Pfam" id="PF21085">
    <property type="entry name" value="CusS"/>
    <property type="match status" value="1"/>
</dbReference>
<dbReference type="Pfam" id="PF00672">
    <property type="entry name" value="HAMP"/>
    <property type="match status" value="1"/>
</dbReference>
<keyword evidence="13 14" id="KW-0472">Membrane</keyword>
<comment type="caution">
    <text evidence="17">The sequence shown here is derived from an EMBL/GenBank/DDBJ whole genome shotgun (WGS) entry which is preliminary data.</text>
</comment>
<dbReference type="EMBL" id="MVBK01000140">
    <property type="protein sequence ID" value="OOG21034.1"/>
    <property type="molecule type" value="Genomic_DNA"/>
</dbReference>
<organism evidence="17 18">
    <name type="scientific">Thioalkalivibrio denitrificans</name>
    <dbReference type="NCBI Taxonomy" id="108003"/>
    <lineage>
        <taxon>Bacteria</taxon>
        <taxon>Pseudomonadati</taxon>
        <taxon>Pseudomonadota</taxon>
        <taxon>Gammaproteobacteria</taxon>
        <taxon>Chromatiales</taxon>
        <taxon>Ectothiorhodospiraceae</taxon>
        <taxon>Thioalkalivibrio</taxon>
    </lineage>
</organism>
<dbReference type="OrthoDB" id="9804645at2"/>
<protein>
    <recommendedName>
        <fullName evidence="14">Sensor protein</fullName>
        <ecNumber evidence="14">2.7.13.3</ecNumber>
    </recommendedName>
</protein>
<dbReference type="Gene3D" id="1.10.287.130">
    <property type="match status" value="1"/>
</dbReference>
<keyword evidence="5" id="KW-0597">Phosphoprotein</keyword>
<dbReference type="InterPro" id="IPR003594">
    <property type="entry name" value="HATPase_dom"/>
</dbReference>
<dbReference type="SUPFAM" id="SSF158472">
    <property type="entry name" value="HAMP domain-like"/>
    <property type="match status" value="1"/>
</dbReference>
<evidence type="ECO:0000259" key="16">
    <source>
        <dbReference type="PROSITE" id="PS50885"/>
    </source>
</evidence>
<dbReference type="PROSITE" id="PS50885">
    <property type="entry name" value="HAMP"/>
    <property type="match status" value="1"/>
</dbReference>
<dbReference type="InterPro" id="IPR004358">
    <property type="entry name" value="Sig_transdc_His_kin-like_C"/>
</dbReference>
<keyword evidence="10 14" id="KW-0067">ATP-binding</keyword>
<evidence type="ECO:0000256" key="4">
    <source>
        <dbReference type="ARBA" id="ARBA00022519"/>
    </source>
</evidence>
<comment type="function">
    <text evidence="14">Member of a two-component regulatory system.</text>
</comment>
<proteinExistence type="predicted"/>
<dbReference type="SUPFAM" id="SSF47384">
    <property type="entry name" value="Homodimeric domain of signal transducing histidine kinase"/>
    <property type="match status" value="1"/>
</dbReference>
<keyword evidence="3 14" id="KW-1003">Cell membrane</keyword>
<keyword evidence="12 14" id="KW-0902">Two-component regulatory system</keyword>
<dbReference type="CDD" id="cd06225">
    <property type="entry name" value="HAMP"/>
    <property type="match status" value="1"/>
</dbReference>
<dbReference type="InterPro" id="IPR050428">
    <property type="entry name" value="TCS_sensor_his_kinase"/>
</dbReference>
<dbReference type="InterPro" id="IPR036097">
    <property type="entry name" value="HisK_dim/P_sf"/>
</dbReference>
<comment type="catalytic activity">
    <reaction evidence="1 14">
        <text>ATP + protein L-histidine = ADP + protein N-phospho-L-histidine.</text>
        <dbReference type="EC" id="2.7.13.3"/>
    </reaction>
</comment>
<evidence type="ECO:0000256" key="3">
    <source>
        <dbReference type="ARBA" id="ARBA00022475"/>
    </source>
</evidence>
<keyword evidence="4 14" id="KW-0997">Cell inner membrane</keyword>
<dbReference type="RefSeq" id="WP_077280267.1">
    <property type="nucleotide sequence ID" value="NZ_MVBK01000140.1"/>
</dbReference>
<feature type="domain" description="Histidine kinase" evidence="15">
    <location>
        <begin position="251"/>
        <end position="463"/>
    </location>
</feature>
<dbReference type="PRINTS" id="PR00344">
    <property type="entry name" value="BCTRLSENSOR"/>
</dbReference>
<evidence type="ECO:0000256" key="10">
    <source>
        <dbReference type="ARBA" id="ARBA00022840"/>
    </source>
</evidence>
<dbReference type="CDD" id="cd00075">
    <property type="entry name" value="HATPase"/>
    <property type="match status" value="1"/>
</dbReference>
<feature type="transmembrane region" description="Helical" evidence="14">
    <location>
        <begin position="170"/>
        <end position="189"/>
    </location>
</feature>
<evidence type="ECO:0000313" key="18">
    <source>
        <dbReference type="Proteomes" id="UP000189462"/>
    </source>
</evidence>
<dbReference type="FunFam" id="1.10.287.130:FF:000001">
    <property type="entry name" value="Two-component sensor histidine kinase"/>
    <property type="match status" value="1"/>
</dbReference>
<evidence type="ECO:0000256" key="11">
    <source>
        <dbReference type="ARBA" id="ARBA00022989"/>
    </source>
</evidence>
<dbReference type="Gene3D" id="6.10.340.10">
    <property type="match status" value="1"/>
</dbReference>
<dbReference type="InterPro" id="IPR006290">
    <property type="entry name" value="CztS_silS_copS"/>
</dbReference>
<evidence type="ECO:0000256" key="14">
    <source>
        <dbReference type="RuleBase" id="RU364088"/>
    </source>
</evidence>
<dbReference type="Pfam" id="PF00512">
    <property type="entry name" value="HisKA"/>
    <property type="match status" value="1"/>
</dbReference>
<keyword evidence="9 14" id="KW-0418">Kinase</keyword>
<keyword evidence="8 14" id="KW-0547">Nucleotide-binding</keyword>
<accession>A0A1V3N7K3</accession>
<dbReference type="GO" id="GO:0000155">
    <property type="term" value="F:phosphorelay sensor kinase activity"/>
    <property type="evidence" value="ECO:0007669"/>
    <property type="project" value="InterPro"/>
</dbReference>
<dbReference type="STRING" id="108003.B1C78_16660"/>
<dbReference type="Proteomes" id="UP000189462">
    <property type="component" value="Unassembled WGS sequence"/>
</dbReference>
<keyword evidence="7 14" id="KW-0812">Transmembrane</keyword>
<keyword evidence="11 14" id="KW-1133">Transmembrane helix</keyword>
<keyword evidence="18" id="KW-1185">Reference proteome</keyword>
<dbReference type="FunFam" id="3.30.565.10:FF:000006">
    <property type="entry name" value="Sensor histidine kinase WalK"/>
    <property type="match status" value="1"/>
</dbReference>
<keyword evidence="6 14" id="KW-0808">Transferase</keyword>
<evidence type="ECO:0000256" key="12">
    <source>
        <dbReference type="ARBA" id="ARBA00023012"/>
    </source>
</evidence>
<dbReference type="CDD" id="cd00082">
    <property type="entry name" value="HisKA"/>
    <property type="match status" value="1"/>
</dbReference>
<dbReference type="SUPFAM" id="SSF55874">
    <property type="entry name" value="ATPase domain of HSP90 chaperone/DNA topoisomerase II/histidine kinase"/>
    <property type="match status" value="1"/>
</dbReference>
<evidence type="ECO:0000259" key="15">
    <source>
        <dbReference type="PROSITE" id="PS50109"/>
    </source>
</evidence>
<evidence type="ECO:0000256" key="9">
    <source>
        <dbReference type="ARBA" id="ARBA00022777"/>
    </source>
</evidence>
<dbReference type="SMART" id="SM00388">
    <property type="entry name" value="HisKA"/>
    <property type="match status" value="1"/>
</dbReference>
<evidence type="ECO:0000256" key="6">
    <source>
        <dbReference type="ARBA" id="ARBA00022679"/>
    </source>
</evidence>
<dbReference type="GO" id="GO:0005886">
    <property type="term" value="C:plasma membrane"/>
    <property type="evidence" value="ECO:0007669"/>
    <property type="project" value="UniProtKB-SubCell"/>
</dbReference>
<dbReference type="InterPro" id="IPR036890">
    <property type="entry name" value="HATPase_C_sf"/>
</dbReference>
<evidence type="ECO:0000313" key="17">
    <source>
        <dbReference type="EMBL" id="OOG21034.1"/>
    </source>
</evidence>
<feature type="transmembrane region" description="Helical" evidence="14">
    <location>
        <begin position="12"/>
        <end position="34"/>
    </location>
</feature>
<sequence length="463" mass="50761">MSAGGPRSLSLTARFAILFAVFSAAVLLVAGLLFQQAMDEHFEELDAHELAAALAVVEGLVRRTAGDEAFAALPARLGDALSGREMVDVLVFDEEGRELFMTRPEPFASNFDAAPQAQGGLRRWEHEGVRYVGREAVFTAPLAEPRSLRVIASLDTSHHEHFMSEFRRQLWVKISLTALLAALLGWVAVRRGLSPLRRVTETSAQLSAERLGERLPHEGAPAEIRELLDAFNGMLDRLEGQFRRLSEFSADIAHELRTPVSNLMTETQVALSRARSADEYRETLHSNLEEFERMARMISDMLFLAKADDGMLPRPAERIALEAEARALMEFYEALAEERGVKIRLTGAATVAGDALMLRRALSNLLSNALRHTPEGGTVEIRIENVADAVHISVENPGTTIPPDRLATVFDRFRRVDADRSGRGEGAGLGLAITRSIVQAHGGDVTVRSSNGLTVFTIRLPAG</sequence>
<evidence type="ECO:0000256" key="7">
    <source>
        <dbReference type="ARBA" id="ARBA00022692"/>
    </source>
</evidence>
<dbReference type="InterPro" id="IPR005467">
    <property type="entry name" value="His_kinase_dom"/>
</dbReference>
<dbReference type="EC" id="2.7.13.3" evidence="14"/>
<dbReference type="PROSITE" id="PS50109">
    <property type="entry name" value="HIS_KIN"/>
    <property type="match status" value="1"/>
</dbReference>
<dbReference type="NCBIfam" id="TIGR01386">
    <property type="entry name" value="cztS_silS_copS"/>
    <property type="match status" value="1"/>
</dbReference>
<evidence type="ECO:0000256" key="8">
    <source>
        <dbReference type="ARBA" id="ARBA00022741"/>
    </source>
</evidence>
<dbReference type="SMART" id="SM00304">
    <property type="entry name" value="HAMP"/>
    <property type="match status" value="1"/>
</dbReference>
<name>A0A1V3N7K3_9GAMM</name>
<gene>
    <name evidence="17" type="ORF">B1C78_16660</name>
</gene>
<dbReference type="InterPro" id="IPR003661">
    <property type="entry name" value="HisK_dim/P_dom"/>
</dbReference>
<dbReference type="InterPro" id="IPR003660">
    <property type="entry name" value="HAMP_dom"/>
</dbReference>
<evidence type="ECO:0000256" key="5">
    <source>
        <dbReference type="ARBA" id="ARBA00022553"/>
    </source>
</evidence>
<dbReference type="GO" id="GO:0005524">
    <property type="term" value="F:ATP binding"/>
    <property type="evidence" value="ECO:0007669"/>
    <property type="project" value="UniProtKB-KW"/>
</dbReference>
<evidence type="ECO:0000256" key="2">
    <source>
        <dbReference type="ARBA" id="ARBA00004429"/>
    </source>
</evidence>
<evidence type="ECO:0000256" key="1">
    <source>
        <dbReference type="ARBA" id="ARBA00000085"/>
    </source>
</evidence>
<dbReference type="SMART" id="SM00387">
    <property type="entry name" value="HATPase_c"/>
    <property type="match status" value="1"/>
</dbReference>
<dbReference type="AlphaFoldDB" id="A0A1V3N7K3"/>